<dbReference type="SMART" id="SM00871">
    <property type="entry name" value="AraC_E_bind"/>
    <property type="match status" value="1"/>
</dbReference>
<dbReference type="PANTHER" id="PTHR40055">
    <property type="entry name" value="TRANSCRIPTIONAL REGULATOR YGIV-RELATED"/>
    <property type="match status" value="1"/>
</dbReference>
<evidence type="ECO:0000313" key="3">
    <source>
        <dbReference type="Proteomes" id="UP000266005"/>
    </source>
</evidence>
<evidence type="ECO:0000259" key="1">
    <source>
        <dbReference type="SMART" id="SM00871"/>
    </source>
</evidence>
<sequence length="158" mass="18068">MEPRITLLPAKKLVGKSIRTTLHENQTVVLWQSFMPLRKHIHTISPNLYAVHVYDSVLTEAFTPETPFDKWAAAEVAPDTPTPEQLQALLLPEGLYAVFIHKGLPSDFPRTMAQIYSEWLPQSKYALDHRPHFEVMLPGYSPTAPDAEEEVWVPVRKR</sequence>
<dbReference type="Gene3D" id="3.20.80.10">
    <property type="entry name" value="Regulatory factor, effector binding domain"/>
    <property type="match status" value="1"/>
</dbReference>
<proteinExistence type="predicted"/>
<dbReference type="InterPro" id="IPR010499">
    <property type="entry name" value="AraC_E-bd"/>
</dbReference>
<dbReference type="PANTHER" id="PTHR40055:SF1">
    <property type="entry name" value="TRANSCRIPTIONAL REGULATOR YGIV-RELATED"/>
    <property type="match status" value="1"/>
</dbReference>
<dbReference type="InterPro" id="IPR050908">
    <property type="entry name" value="SmbC-like"/>
</dbReference>
<organism evidence="2 3">
    <name type="scientific">Pontibacter oryzae</name>
    <dbReference type="NCBI Taxonomy" id="2304593"/>
    <lineage>
        <taxon>Bacteria</taxon>
        <taxon>Pseudomonadati</taxon>
        <taxon>Bacteroidota</taxon>
        <taxon>Cytophagia</taxon>
        <taxon>Cytophagales</taxon>
        <taxon>Hymenobacteraceae</taxon>
        <taxon>Pontibacter</taxon>
    </lineage>
</organism>
<protein>
    <submittedName>
        <fullName evidence="2">AraC family transcriptional regulator</fullName>
    </submittedName>
</protein>
<dbReference type="InterPro" id="IPR011256">
    <property type="entry name" value="Reg_factor_effector_dom_sf"/>
</dbReference>
<dbReference type="RefSeq" id="WP_119430760.1">
    <property type="nucleotide sequence ID" value="NZ_QWGE01000001.1"/>
</dbReference>
<name>A0A399SHY4_9BACT</name>
<gene>
    <name evidence="2" type="ORF">D1627_03275</name>
</gene>
<dbReference type="Pfam" id="PF06445">
    <property type="entry name" value="GyrI-like"/>
    <property type="match status" value="1"/>
</dbReference>
<dbReference type="InterPro" id="IPR029442">
    <property type="entry name" value="GyrI-like"/>
</dbReference>
<evidence type="ECO:0000313" key="2">
    <source>
        <dbReference type="EMBL" id="RIJ42878.1"/>
    </source>
</evidence>
<comment type="caution">
    <text evidence="2">The sequence shown here is derived from an EMBL/GenBank/DDBJ whole genome shotgun (WGS) entry which is preliminary data.</text>
</comment>
<reference evidence="3" key="1">
    <citation type="submission" date="2018-08" db="EMBL/GenBank/DDBJ databases">
        <title>Mucilaginibacter sp. MYSH2.</title>
        <authorList>
            <person name="Seo T."/>
        </authorList>
    </citation>
    <scope>NUCLEOTIDE SEQUENCE [LARGE SCALE GENOMIC DNA]</scope>
    <source>
        <strain evidence="3">KIRAN</strain>
    </source>
</reference>
<keyword evidence="3" id="KW-1185">Reference proteome</keyword>
<dbReference type="SUPFAM" id="SSF55136">
    <property type="entry name" value="Probable bacterial effector-binding domain"/>
    <property type="match status" value="1"/>
</dbReference>
<dbReference type="EMBL" id="QWGE01000001">
    <property type="protein sequence ID" value="RIJ42878.1"/>
    <property type="molecule type" value="Genomic_DNA"/>
</dbReference>
<dbReference type="OrthoDB" id="8560232at2"/>
<dbReference type="AlphaFoldDB" id="A0A399SHY4"/>
<accession>A0A399SHY4</accession>
<dbReference type="Proteomes" id="UP000266005">
    <property type="component" value="Unassembled WGS sequence"/>
</dbReference>
<feature type="domain" description="AraC effector-binding" evidence="1">
    <location>
        <begin position="1"/>
        <end position="156"/>
    </location>
</feature>